<keyword evidence="2" id="KW-0812">Transmembrane</keyword>
<evidence type="ECO:0000313" key="3">
    <source>
        <dbReference type="EMBL" id="BDZ46739.1"/>
    </source>
</evidence>
<sequence>MSLGSRHSRTFSLGNRALFPLDGVPRVTIDAPPAPATNPIPVAGEPPRRPRSEPRLGRFLNNVELVTAILLGVVSVTTAYASFQASLYDGETAKQFSAGQNSQTEAESLYLEANQQYIRDVQLWDQLTELQIEVDNVPAEAATSQLKYDTLMFTSVSDDLNAAILWSADQNAANPAEYTSPFTSEEYQDALFGAWADEDDKSEAAFKAGDAADKSGDSLTLTTVLMAVSLFLLGLAAVARQLRVQLILMSVSIVIYAVSLVLTFSVPFMAWW</sequence>
<protein>
    <submittedName>
        <fullName evidence="3">Uncharacterized protein</fullName>
    </submittedName>
</protein>
<keyword evidence="2" id="KW-0472">Membrane</keyword>
<reference evidence="4" key="1">
    <citation type="journal article" date="2019" name="Int. J. Syst. Evol. Microbiol.">
        <title>The Global Catalogue of Microorganisms (GCM) 10K type strain sequencing project: providing services to taxonomists for standard genome sequencing and annotation.</title>
        <authorList>
            <consortium name="The Broad Institute Genomics Platform"/>
            <consortium name="The Broad Institute Genome Sequencing Center for Infectious Disease"/>
            <person name="Wu L."/>
            <person name="Ma J."/>
        </authorList>
    </citation>
    <scope>NUCLEOTIDE SEQUENCE [LARGE SCALE GENOMIC DNA]</scope>
    <source>
        <strain evidence="4">NBRC 108725</strain>
    </source>
</reference>
<evidence type="ECO:0000313" key="4">
    <source>
        <dbReference type="Proteomes" id="UP001321498"/>
    </source>
</evidence>
<gene>
    <name evidence="3" type="ORF">GCM10025866_26480</name>
</gene>
<proteinExistence type="predicted"/>
<feature type="region of interest" description="Disordered" evidence="1">
    <location>
        <begin position="29"/>
        <end position="55"/>
    </location>
</feature>
<name>A0ABN6XP18_9MICO</name>
<accession>A0ABN6XP18</accession>
<organism evidence="3 4">
    <name type="scientific">Naasia aerilata</name>
    <dbReference type="NCBI Taxonomy" id="1162966"/>
    <lineage>
        <taxon>Bacteria</taxon>
        <taxon>Bacillati</taxon>
        <taxon>Actinomycetota</taxon>
        <taxon>Actinomycetes</taxon>
        <taxon>Micrococcales</taxon>
        <taxon>Microbacteriaceae</taxon>
        <taxon>Naasia</taxon>
    </lineage>
</organism>
<keyword evidence="2" id="KW-1133">Transmembrane helix</keyword>
<keyword evidence="4" id="KW-1185">Reference proteome</keyword>
<feature type="compositionally biased region" description="Basic and acidic residues" evidence="1">
    <location>
        <begin position="46"/>
        <end position="55"/>
    </location>
</feature>
<evidence type="ECO:0000256" key="1">
    <source>
        <dbReference type="SAM" id="MobiDB-lite"/>
    </source>
</evidence>
<feature type="transmembrane region" description="Helical" evidence="2">
    <location>
        <begin position="59"/>
        <end position="83"/>
    </location>
</feature>
<feature type="transmembrane region" description="Helical" evidence="2">
    <location>
        <begin position="219"/>
        <end position="239"/>
    </location>
</feature>
<dbReference type="Proteomes" id="UP001321498">
    <property type="component" value="Chromosome"/>
</dbReference>
<feature type="transmembrane region" description="Helical" evidence="2">
    <location>
        <begin position="246"/>
        <end position="271"/>
    </location>
</feature>
<dbReference type="EMBL" id="AP027731">
    <property type="protein sequence ID" value="BDZ46739.1"/>
    <property type="molecule type" value="Genomic_DNA"/>
</dbReference>
<evidence type="ECO:0000256" key="2">
    <source>
        <dbReference type="SAM" id="Phobius"/>
    </source>
</evidence>